<proteinExistence type="predicted"/>
<protein>
    <submittedName>
        <fullName evidence="2">Uncharacterized protein</fullName>
    </submittedName>
</protein>
<sequence length="22" mass="2304">GTQLLSTSSEQKMSNAGRGHTL</sequence>
<feature type="region of interest" description="Disordered" evidence="1">
    <location>
        <begin position="1"/>
        <end position="22"/>
    </location>
</feature>
<name>A0A2K3JW37_TRIPR</name>
<dbReference type="Proteomes" id="UP000236291">
    <property type="component" value="Unassembled WGS sequence"/>
</dbReference>
<feature type="compositionally biased region" description="Polar residues" evidence="1">
    <location>
        <begin position="1"/>
        <end position="14"/>
    </location>
</feature>
<reference evidence="2 3" key="2">
    <citation type="journal article" date="2017" name="Front. Plant Sci.">
        <title>Gene Classification and Mining of Molecular Markers Useful in Red Clover (Trifolium pratense) Breeding.</title>
        <authorList>
            <person name="Istvanek J."/>
            <person name="Dluhosova J."/>
            <person name="Dluhos P."/>
            <person name="Patkova L."/>
            <person name="Nedelnik J."/>
            <person name="Repkova J."/>
        </authorList>
    </citation>
    <scope>NUCLEOTIDE SEQUENCE [LARGE SCALE GENOMIC DNA]</scope>
    <source>
        <strain evidence="3">cv. Tatra</strain>
        <tissue evidence="2">Young leaves</tissue>
    </source>
</reference>
<reference evidence="2 3" key="1">
    <citation type="journal article" date="2014" name="Am. J. Bot.">
        <title>Genome assembly and annotation for red clover (Trifolium pratense; Fabaceae).</title>
        <authorList>
            <person name="Istvanek J."/>
            <person name="Jaros M."/>
            <person name="Krenek A."/>
            <person name="Repkova J."/>
        </authorList>
    </citation>
    <scope>NUCLEOTIDE SEQUENCE [LARGE SCALE GENOMIC DNA]</scope>
    <source>
        <strain evidence="3">cv. Tatra</strain>
        <tissue evidence="2">Young leaves</tissue>
    </source>
</reference>
<evidence type="ECO:0000313" key="2">
    <source>
        <dbReference type="EMBL" id="PNX58267.1"/>
    </source>
</evidence>
<feature type="non-terminal residue" evidence="2">
    <location>
        <position position="1"/>
    </location>
</feature>
<organism evidence="2 3">
    <name type="scientific">Trifolium pratense</name>
    <name type="common">Red clover</name>
    <dbReference type="NCBI Taxonomy" id="57577"/>
    <lineage>
        <taxon>Eukaryota</taxon>
        <taxon>Viridiplantae</taxon>
        <taxon>Streptophyta</taxon>
        <taxon>Embryophyta</taxon>
        <taxon>Tracheophyta</taxon>
        <taxon>Spermatophyta</taxon>
        <taxon>Magnoliopsida</taxon>
        <taxon>eudicotyledons</taxon>
        <taxon>Gunneridae</taxon>
        <taxon>Pentapetalae</taxon>
        <taxon>rosids</taxon>
        <taxon>fabids</taxon>
        <taxon>Fabales</taxon>
        <taxon>Fabaceae</taxon>
        <taxon>Papilionoideae</taxon>
        <taxon>50 kb inversion clade</taxon>
        <taxon>NPAAA clade</taxon>
        <taxon>Hologalegina</taxon>
        <taxon>IRL clade</taxon>
        <taxon>Trifolieae</taxon>
        <taxon>Trifolium</taxon>
    </lineage>
</organism>
<evidence type="ECO:0000313" key="3">
    <source>
        <dbReference type="Proteomes" id="UP000236291"/>
    </source>
</evidence>
<dbReference type="EMBL" id="ASHM01126864">
    <property type="protein sequence ID" value="PNX58267.1"/>
    <property type="molecule type" value="Genomic_DNA"/>
</dbReference>
<comment type="caution">
    <text evidence="2">The sequence shown here is derived from an EMBL/GenBank/DDBJ whole genome shotgun (WGS) entry which is preliminary data.</text>
</comment>
<dbReference type="AlphaFoldDB" id="A0A2K3JW37"/>
<accession>A0A2K3JW37</accession>
<evidence type="ECO:0000256" key="1">
    <source>
        <dbReference type="SAM" id="MobiDB-lite"/>
    </source>
</evidence>
<gene>
    <name evidence="2" type="ORF">L195_g059106</name>
</gene>